<evidence type="ECO:0000256" key="2">
    <source>
        <dbReference type="ARBA" id="ARBA00010286"/>
    </source>
</evidence>
<gene>
    <name evidence="8 10" type="primary">allB</name>
    <name evidence="10" type="ORF">ACFPYJ_07975</name>
</gene>
<evidence type="ECO:0000313" key="11">
    <source>
        <dbReference type="Proteomes" id="UP001596047"/>
    </source>
</evidence>
<dbReference type="Gene3D" id="3.20.20.140">
    <property type="entry name" value="Metal-dependent hydrolases"/>
    <property type="match status" value="1"/>
</dbReference>
<keyword evidence="4 8" id="KW-0659">Purine metabolism</keyword>
<dbReference type="InterPro" id="IPR050138">
    <property type="entry name" value="DHOase/Allantoinase_Hydrolase"/>
</dbReference>
<keyword evidence="11" id="KW-1185">Reference proteome</keyword>
<comment type="function">
    <text evidence="8">Catalyzes the conversion of allantoin (5-ureidohydantoin) to allantoic acid by hydrolytic cleavage of the five-member hydantoin ring.</text>
</comment>
<dbReference type="EMBL" id="JBHSOW010000028">
    <property type="protein sequence ID" value="MFC5649068.1"/>
    <property type="molecule type" value="Genomic_DNA"/>
</dbReference>
<dbReference type="PANTHER" id="PTHR43668">
    <property type="entry name" value="ALLANTOINASE"/>
    <property type="match status" value="1"/>
</dbReference>
<dbReference type="InterPro" id="IPR017593">
    <property type="entry name" value="Allantoinase"/>
</dbReference>
<organism evidence="10 11">
    <name type="scientific">Paenibacillus solisilvae</name>
    <dbReference type="NCBI Taxonomy" id="2486751"/>
    <lineage>
        <taxon>Bacteria</taxon>
        <taxon>Bacillati</taxon>
        <taxon>Bacillota</taxon>
        <taxon>Bacilli</taxon>
        <taxon>Bacillales</taxon>
        <taxon>Paenibacillaceae</taxon>
        <taxon>Paenibacillus</taxon>
    </lineage>
</organism>
<comment type="caution">
    <text evidence="10">The sequence shown here is derived from an EMBL/GenBank/DDBJ whole genome shotgun (WGS) entry which is preliminary data.</text>
</comment>
<dbReference type="InterPro" id="IPR011059">
    <property type="entry name" value="Metal-dep_hydrolase_composite"/>
</dbReference>
<evidence type="ECO:0000256" key="5">
    <source>
        <dbReference type="ARBA" id="ARBA00022723"/>
    </source>
</evidence>
<feature type="binding site" evidence="8">
    <location>
        <position position="317"/>
    </location>
    <ligand>
        <name>Zn(2+)</name>
        <dbReference type="ChEBI" id="CHEBI:29105"/>
        <label>1</label>
    </ligand>
</feature>
<protein>
    <recommendedName>
        <fullName evidence="8">Allantoinase</fullName>
        <ecNumber evidence="8">3.5.2.5</ecNumber>
    </recommendedName>
    <alternativeName>
        <fullName evidence="8">Allantoin-utilizing enzyme</fullName>
    </alternativeName>
</protein>
<dbReference type="InterPro" id="IPR002195">
    <property type="entry name" value="Dihydroorotase_CS"/>
</dbReference>
<comment type="catalytic activity">
    <reaction evidence="8">
        <text>(S)-allantoin + H2O = allantoate + H(+)</text>
        <dbReference type="Rhea" id="RHEA:17029"/>
        <dbReference type="ChEBI" id="CHEBI:15377"/>
        <dbReference type="ChEBI" id="CHEBI:15378"/>
        <dbReference type="ChEBI" id="CHEBI:15678"/>
        <dbReference type="ChEBI" id="CHEBI:17536"/>
        <dbReference type="EC" id="3.5.2.5"/>
    </reaction>
</comment>
<feature type="binding site" evidence="8">
    <location>
        <position position="188"/>
    </location>
    <ligand>
        <name>Zn(2+)</name>
        <dbReference type="ChEBI" id="CHEBI:29105"/>
        <label>2</label>
    </ligand>
</feature>
<dbReference type="EC" id="3.5.2.5" evidence="8"/>
<dbReference type="Pfam" id="PF01979">
    <property type="entry name" value="Amidohydro_1"/>
    <property type="match status" value="1"/>
</dbReference>
<evidence type="ECO:0000256" key="4">
    <source>
        <dbReference type="ARBA" id="ARBA00022631"/>
    </source>
</evidence>
<comment type="subunit">
    <text evidence="3 8">Homotetramer.</text>
</comment>
<keyword evidence="5 8" id="KW-0479">Metal-binding</keyword>
<evidence type="ECO:0000313" key="10">
    <source>
        <dbReference type="EMBL" id="MFC5649068.1"/>
    </source>
</evidence>
<comment type="function">
    <text evidence="1">Catalyzes the reversible cyclization of carbamoyl aspartate to dihydroorotate.</text>
</comment>
<dbReference type="Gene3D" id="2.30.40.10">
    <property type="entry name" value="Urease, subunit C, domain 1"/>
    <property type="match status" value="1"/>
</dbReference>
<evidence type="ECO:0000256" key="6">
    <source>
        <dbReference type="ARBA" id="ARBA00022801"/>
    </source>
</evidence>
<comment type="pathway">
    <text evidence="8">Nitrogen metabolism; (S)-allantoin degradation; allantoate from (S)-allantoin: step 1/1.</text>
</comment>
<accession>A0ABW0VUZ4</accession>
<comment type="cofactor">
    <cofactor evidence="8">
        <name>Zn(2+)</name>
        <dbReference type="ChEBI" id="CHEBI:29105"/>
    </cofactor>
    <text evidence="8">Binds 2 Zn(2+) ions per subunit.</text>
</comment>
<evidence type="ECO:0000256" key="7">
    <source>
        <dbReference type="ARBA" id="ARBA00022833"/>
    </source>
</evidence>
<evidence type="ECO:0000259" key="9">
    <source>
        <dbReference type="Pfam" id="PF01979"/>
    </source>
</evidence>
<dbReference type="HAMAP" id="MF_01645">
    <property type="entry name" value="Hydantoinase"/>
    <property type="match status" value="1"/>
</dbReference>
<feature type="binding site" evidence="8">
    <location>
        <position position="244"/>
    </location>
    <ligand>
        <name>Zn(2+)</name>
        <dbReference type="ChEBI" id="CHEBI:29105"/>
        <label>2</label>
    </ligand>
</feature>
<comment type="PTM">
    <text evidence="8">Carboxylation allows a single lysine to coordinate two zinc ions.</text>
</comment>
<evidence type="ECO:0000256" key="3">
    <source>
        <dbReference type="ARBA" id="ARBA00011881"/>
    </source>
</evidence>
<comment type="similarity">
    <text evidence="2">Belongs to the metallo-dependent hydrolases superfamily. DHOase family. Class I DHOase subfamily.</text>
</comment>
<keyword evidence="7 8" id="KW-0862">Zinc</keyword>
<dbReference type="SUPFAM" id="SSF51556">
    <property type="entry name" value="Metallo-dependent hydrolases"/>
    <property type="match status" value="1"/>
</dbReference>
<evidence type="ECO:0000256" key="8">
    <source>
        <dbReference type="HAMAP-Rule" id="MF_01645"/>
    </source>
</evidence>
<dbReference type="InterPro" id="IPR006680">
    <property type="entry name" value="Amidohydro-rel"/>
</dbReference>
<dbReference type="PROSITE" id="PS00482">
    <property type="entry name" value="DIHYDROOROTASE_1"/>
    <property type="match status" value="1"/>
</dbReference>
<dbReference type="NCBIfam" id="TIGR03178">
    <property type="entry name" value="allantoinase"/>
    <property type="match status" value="1"/>
</dbReference>
<dbReference type="SUPFAM" id="SSF51338">
    <property type="entry name" value="Composite domain of metallo-dependent hydrolases"/>
    <property type="match status" value="1"/>
</dbReference>
<dbReference type="InterPro" id="IPR047604">
    <property type="entry name" value="Allantoinase_bact"/>
</dbReference>
<keyword evidence="6 8" id="KW-0378">Hydrolase</keyword>
<feature type="binding site" description="via carbamate group" evidence="8">
    <location>
        <position position="149"/>
    </location>
    <ligand>
        <name>Zn(2+)</name>
        <dbReference type="ChEBI" id="CHEBI:29105"/>
        <label>1</label>
    </ligand>
</feature>
<sequence>MNSEFDFIVRNGNLVQQSGVFKLDMGIRDGCITAIEPRLEGGGCPEVDAAGMTVMPGGIDVHVHLNEPGMGHWEGFRTGSASLAAGGTTTYADMPLNGRPPTVTAKTLHHKIELAEGNSAVDYALWGGLMPGYLDRLDELAGAGAIGFKAFMSSPGMTGEDDFREVDDQTLLLGMEAIARLGGILALHAENEEMVSALAEEARQAGRTGAYDYSASRPVEAEVEAVKRALTYAKQTGCRLHFVHMSSVEALAVITAAKRQGMDVTSEVCTHHLILTEDDLAVIGPAAKCAPPLRNQAEIDGLWEALVRGEIDMIASDHSPCPTELKASENFFEAWGGVSGAQHRMELMIDEAYLKRGIPLSKVAELLSGAPADRFGLSERKGRLAAGQDADFVFIDLEHSYRVERAELLYLHPHSPFIGRGIDCKVMATYCRGNLVYAAGSGVPEGREGFFLSASIPKTGEKKVFG</sequence>
<dbReference type="RefSeq" id="WP_379187556.1">
    <property type="nucleotide sequence ID" value="NZ_JBHSOW010000028.1"/>
</dbReference>
<feature type="domain" description="Amidohydrolase-related" evidence="9">
    <location>
        <begin position="53"/>
        <end position="436"/>
    </location>
</feature>
<dbReference type="Proteomes" id="UP001596047">
    <property type="component" value="Unassembled WGS sequence"/>
</dbReference>
<feature type="binding site" evidence="8">
    <location>
        <position position="62"/>
    </location>
    <ligand>
        <name>Zn(2+)</name>
        <dbReference type="ChEBI" id="CHEBI:29105"/>
        <label>1</label>
    </ligand>
</feature>
<feature type="binding site" evidence="8">
    <location>
        <position position="64"/>
    </location>
    <ligand>
        <name>Zn(2+)</name>
        <dbReference type="ChEBI" id="CHEBI:29105"/>
        <label>1</label>
    </ligand>
</feature>
<dbReference type="PANTHER" id="PTHR43668:SF4">
    <property type="entry name" value="ALLANTOINASE"/>
    <property type="match status" value="1"/>
</dbReference>
<dbReference type="GO" id="GO:0004038">
    <property type="term" value="F:allantoinase activity"/>
    <property type="evidence" value="ECO:0007669"/>
    <property type="project" value="UniProtKB-EC"/>
</dbReference>
<reference evidence="11" key="1">
    <citation type="journal article" date="2019" name="Int. J. Syst. Evol. Microbiol.">
        <title>The Global Catalogue of Microorganisms (GCM) 10K type strain sequencing project: providing services to taxonomists for standard genome sequencing and annotation.</title>
        <authorList>
            <consortium name="The Broad Institute Genomics Platform"/>
            <consortium name="The Broad Institute Genome Sequencing Center for Infectious Disease"/>
            <person name="Wu L."/>
            <person name="Ma J."/>
        </authorList>
    </citation>
    <scope>NUCLEOTIDE SEQUENCE [LARGE SCALE GENOMIC DNA]</scope>
    <source>
        <strain evidence="11">CGMCC 1.3240</strain>
    </source>
</reference>
<evidence type="ECO:0000256" key="1">
    <source>
        <dbReference type="ARBA" id="ARBA00002368"/>
    </source>
</evidence>
<feature type="modified residue" description="N6-carboxylysine" evidence="8">
    <location>
        <position position="149"/>
    </location>
</feature>
<comment type="similarity">
    <text evidence="8">Belongs to the metallo-dependent hydrolases superfamily. Allantoinase family.</text>
</comment>
<name>A0ABW0VUZ4_9BACL</name>
<proteinExistence type="inferred from homology"/>
<dbReference type="InterPro" id="IPR032466">
    <property type="entry name" value="Metal_Hydrolase"/>
</dbReference>
<feature type="binding site" description="via carbamate group" evidence="8">
    <location>
        <position position="149"/>
    </location>
    <ligand>
        <name>Zn(2+)</name>
        <dbReference type="ChEBI" id="CHEBI:29105"/>
        <label>2</label>
    </ligand>
</feature>